<proteinExistence type="predicted"/>
<organism evidence="1 2">
    <name type="scientific">Tieghemiomyces parasiticus</name>
    <dbReference type="NCBI Taxonomy" id="78921"/>
    <lineage>
        <taxon>Eukaryota</taxon>
        <taxon>Fungi</taxon>
        <taxon>Fungi incertae sedis</taxon>
        <taxon>Zoopagomycota</taxon>
        <taxon>Kickxellomycotina</taxon>
        <taxon>Dimargaritomycetes</taxon>
        <taxon>Dimargaritales</taxon>
        <taxon>Dimargaritaceae</taxon>
        <taxon>Tieghemiomyces</taxon>
    </lineage>
</organism>
<gene>
    <name evidence="1" type="ORF">IWQ60_007588</name>
</gene>
<evidence type="ECO:0000313" key="1">
    <source>
        <dbReference type="EMBL" id="KAJ1918114.1"/>
    </source>
</evidence>
<keyword evidence="2" id="KW-1185">Reference proteome</keyword>
<accession>A0A9W7ZWM6</accession>
<dbReference type="AlphaFoldDB" id="A0A9W7ZWM6"/>
<comment type="caution">
    <text evidence="1">The sequence shown here is derived from an EMBL/GenBank/DDBJ whole genome shotgun (WGS) entry which is preliminary data.</text>
</comment>
<name>A0A9W7ZWM6_9FUNG</name>
<reference evidence="1" key="1">
    <citation type="submission" date="2022-07" db="EMBL/GenBank/DDBJ databases">
        <title>Phylogenomic reconstructions and comparative analyses of Kickxellomycotina fungi.</title>
        <authorList>
            <person name="Reynolds N.K."/>
            <person name="Stajich J.E."/>
            <person name="Barry K."/>
            <person name="Grigoriev I.V."/>
            <person name="Crous P."/>
            <person name="Smith M.E."/>
        </authorList>
    </citation>
    <scope>NUCLEOTIDE SEQUENCE</scope>
    <source>
        <strain evidence="1">RSA 861</strain>
    </source>
</reference>
<evidence type="ECO:0008006" key="3">
    <source>
        <dbReference type="Google" id="ProtNLM"/>
    </source>
</evidence>
<sequence length="168" mass="18963">MTAIITLADLPLRVYHHITGYLDPHSLLQLASKYGPLPTAANMLVTSWWSPDDPDFCLGSFSSNVKLGRDVAWQLHSFVPNLRAIHAGAHRIPLKRTALAQLRAAGRALGYAVVSQRFDFLDALIKLVFTISNRWLVNLTREFLSRRELEGLLLTVHRFGKSQSVIFW</sequence>
<dbReference type="Proteomes" id="UP001150569">
    <property type="component" value="Unassembled WGS sequence"/>
</dbReference>
<protein>
    <recommendedName>
        <fullName evidence="3">F-box domain-containing protein</fullName>
    </recommendedName>
</protein>
<dbReference type="EMBL" id="JANBPT010000516">
    <property type="protein sequence ID" value="KAJ1918114.1"/>
    <property type="molecule type" value="Genomic_DNA"/>
</dbReference>
<evidence type="ECO:0000313" key="2">
    <source>
        <dbReference type="Proteomes" id="UP001150569"/>
    </source>
</evidence>